<feature type="region of interest" description="Disordered" evidence="1">
    <location>
        <begin position="75"/>
        <end position="106"/>
    </location>
</feature>
<name>A0A6J7FV19_9ZZZZ</name>
<evidence type="ECO:0000313" key="2">
    <source>
        <dbReference type="EMBL" id="CAB4895493.1"/>
    </source>
</evidence>
<proteinExistence type="predicted"/>
<dbReference type="Gene3D" id="2.40.110.10">
    <property type="entry name" value="Butyryl-CoA Dehydrogenase, subunit A, domain 2"/>
    <property type="match status" value="1"/>
</dbReference>
<reference evidence="2" key="1">
    <citation type="submission" date="2020-05" db="EMBL/GenBank/DDBJ databases">
        <authorList>
            <person name="Chiriac C."/>
            <person name="Salcher M."/>
            <person name="Ghai R."/>
            <person name="Kavagutti S V."/>
        </authorList>
    </citation>
    <scope>NUCLEOTIDE SEQUENCE</scope>
</reference>
<gene>
    <name evidence="2" type="ORF">UFOPK3564_00273</name>
</gene>
<dbReference type="InterPro" id="IPR009100">
    <property type="entry name" value="AcylCoA_DH/oxidase_NM_dom_sf"/>
</dbReference>
<dbReference type="EMBL" id="CAFBMK010000008">
    <property type="protein sequence ID" value="CAB4895493.1"/>
    <property type="molecule type" value="Genomic_DNA"/>
</dbReference>
<evidence type="ECO:0000256" key="1">
    <source>
        <dbReference type="SAM" id="MobiDB-lite"/>
    </source>
</evidence>
<accession>A0A6J7FV19</accession>
<sequence>MSTLHDAPGAAVVPGWDAVVLAGLAAGDAFATRAAEHRALRAVAAGDLGLGRVLDGHRNALERLLRHRPEDVAGEDRAAAASGTVPHGVWGADPRGDEGEPASIDAGGATVSGTKVFCSGAGLVRRALVLVRREDRPAESVCVLLDVADPDRAVVDRGWWRGDVLRSSASHRVRLDRAPVLATLRSADDGRSALLTEPWFGGDALRTAVTWAGALDHVVDGTTAAVRARPVSDAEAALLARAHAARASVDLWLDHAVHVLEQDPASAPRTILLARLEVTERCREALRACAELTGSHPMAVDDDVARARAELDLLLLQHRLTPAAVRVGHALREEGR</sequence>
<protein>
    <submittedName>
        <fullName evidence="2">Unannotated protein</fullName>
    </submittedName>
</protein>
<dbReference type="SUPFAM" id="SSF56645">
    <property type="entry name" value="Acyl-CoA dehydrogenase NM domain-like"/>
    <property type="match status" value="1"/>
</dbReference>
<dbReference type="GO" id="GO:0016627">
    <property type="term" value="F:oxidoreductase activity, acting on the CH-CH group of donors"/>
    <property type="evidence" value="ECO:0007669"/>
    <property type="project" value="InterPro"/>
</dbReference>
<dbReference type="InterPro" id="IPR046373">
    <property type="entry name" value="Acyl-CoA_Oxase/DH_mid-dom_sf"/>
</dbReference>
<dbReference type="AlphaFoldDB" id="A0A6J7FV19"/>
<organism evidence="2">
    <name type="scientific">freshwater metagenome</name>
    <dbReference type="NCBI Taxonomy" id="449393"/>
    <lineage>
        <taxon>unclassified sequences</taxon>
        <taxon>metagenomes</taxon>
        <taxon>ecological metagenomes</taxon>
    </lineage>
</organism>